<comment type="caution">
    <text evidence="1">The sequence shown here is derived from an EMBL/GenBank/DDBJ whole genome shotgun (WGS) entry which is preliminary data.</text>
</comment>
<evidence type="ECO:0000313" key="1">
    <source>
        <dbReference type="EMBL" id="CAG8828638.1"/>
    </source>
</evidence>
<protein>
    <submittedName>
        <fullName evidence="1">33121_t:CDS:1</fullName>
    </submittedName>
</protein>
<feature type="non-terminal residue" evidence="1">
    <location>
        <position position="1"/>
    </location>
</feature>
<reference evidence="1 2" key="1">
    <citation type="submission" date="2021-06" db="EMBL/GenBank/DDBJ databases">
        <authorList>
            <person name="Kallberg Y."/>
            <person name="Tangrot J."/>
            <person name="Rosling A."/>
        </authorList>
    </citation>
    <scope>NUCLEOTIDE SEQUENCE [LARGE SCALE GENOMIC DNA]</scope>
    <source>
        <strain evidence="1 2">120-4 pot B 10/14</strain>
    </source>
</reference>
<dbReference type="EMBL" id="CAJVQB010040634">
    <property type="protein sequence ID" value="CAG8828638.1"/>
    <property type="molecule type" value="Genomic_DNA"/>
</dbReference>
<sequence>IKTIEENDGQWMDDGDRKLLWDSEKNSKIIKELREHQPIPDLFDYYYENEDQVETEYKTGELDESQQSQIWLLLDEYKNLCARNLNELGRSDIIQHQIPTKDVWPIKQRPYRYSPAEKEFLKEEIQTIINSILGNLEIARTQAQKNVGKAQNKQKAYYDWKYRIETYQIGDKVMLYETSCNTSYSAKIEPSFAGPYYIHEVCGNGSYKLRTLKPTLNNKPLKSERVLKKQIHGNRLKRYVTTPSALEVNTQFLNHVMKLRRRMKGTDVAEIRIMATEIIFTNAQGGPASLKFSGDITTNPYTRAFDNNLEDLYLVCEEILYGEHDQVGALQYYYYLGECLEETVGNHVAQNGYQKKIKGAKGKEVSKIAERTLQLYHLRGFYNLLGNKFITARTLYRMSKDDFEMLLREARKIRNEELSEFLETFTGAQE</sequence>
<evidence type="ECO:0000313" key="2">
    <source>
        <dbReference type="Proteomes" id="UP000789901"/>
    </source>
</evidence>
<gene>
    <name evidence="1" type="ORF">GMARGA_LOCUS29761</name>
</gene>
<name>A0ABN7WEC1_GIGMA</name>
<accession>A0ABN7WEC1</accession>
<proteinExistence type="predicted"/>
<keyword evidence="2" id="KW-1185">Reference proteome</keyword>
<organism evidence="1 2">
    <name type="scientific">Gigaspora margarita</name>
    <dbReference type="NCBI Taxonomy" id="4874"/>
    <lineage>
        <taxon>Eukaryota</taxon>
        <taxon>Fungi</taxon>
        <taxon>Fungi incertae sedis</taxon>
        <taxon>Mucoromycota</taxon>
        <taxon>Glomeromycotina</taxon>
        <taxon>Glomeromycetes</taxon>
        <taxon>Diversisporales</taxon>
        <taxon>Gigasporaceae</taxon>
        <taxon>Gigaspora</taxon>
    </lineage>
</organism>
<dbReference type="Proteomes" id="UP000789901">
    <property type="component" value="Unassembled WGS sequence"/>
</dbReference>